<dbReference type="EMBL" id="CP022387">
    <property type="protein sequence ID" value="ATA90497.1"/>
    <property type="molecule type" value="Genomic_DNA"/>
</dbReference>
<dbReference type="Pfam" id="PF05656">
    <property type="entry name" value="DUF805"/>
    <property type="match status" value="1"/>
</dbReference>
<sequence length="168" mass="20192">MILFTFFIHFFIIILHPNSLNYLPMFKAPFSFKGRIRRKEYGLTIIIFVVCYIITNLIIILSEGIWVIFAFFLFLISLYFLIAQSAKRSHDLGYSGWFQIIPFYYLFLLASDGSVDANKYGNSPKNNLMKFMEEQKIEKDKKQEEYNKEYKNKAFKNKQFRYKKDYKN</sequence>
<dbReference type="InterPro" id="IPR008523">
    <property type="entry name" value="DUF805"/>
</dbReference>
<evidence type="ECO:0000313" key="4">
    <source>
        <dbReference type="Proteomes" id="UP000217348"/>
    </source>
</evidence>
<organism evidence="3 4">
    <name type="scientific">Capnocytophaga stomatis</name>
    <dbReference type="NCBI Taxonomy" id="1848904"/>
    <lineage>
        <taxon>Bacteria</taxon>
        <taxon>Pseudomonadati</taxon>
        <taxon>Bacteroidota</taxon>
        <taxon>Flavobacteriia</taxon>
        <taxon>Flavobacteriales</taxon>
        <taxon>Flavobacteriaceae</taxon>
        <taxon>Capnocytophaga</taxon>
    </lineage>
</organism>
<dbReference type="Proteomes" id="UP000217348">
    <property type="component" value="Chromosome"/>
</dbReference>
<dbReference type="PANTHER" id="PTHR34980:SF3">
    <property type="entry name" value="BLR8105 PROTEIN"/>
    <property type="match status" value="1"/>
</dbReference>
<accession>A0A250G2S5</accession>
<dbReference type="PANTHER" id="PTHR34980">
    <property type="entry name" value="INNER MEMBRANE PROTEIN-RELATED-RELATED"/>
    <property type="match status" value="1"/>
</dbReference>
<feature type="transmembrane region" description="Helical" evidence="2">
    <location>
        <begin position="6"/>
        <end position="23"/>
    </location>
</feature>
<proteinExistence type="predicted"/>
<keyword evidence="2" id="KW-1133">Transmembrane helix</keyword>
<feature type="coiled-coil region" evidence="1">
    <location>
        <begin position="125"/>
        <end position="152"/>
    </location>
</feature>
<dbReference type="AlphaFoldDB" id="A0A250G2S5"/>
<evidence type="ECO:0008006" key="5">
    <source>
        <dbReference type="Google" id="ProtNLM"/>
    </source>
</evidence>
<keyword evidence="1" id="KW-0175">Coiled coil</keyword>
<feature type="transmembrane region" description="Helical" evidence="2">
    <location>
        <begin position="65"/>
        <end position="82"/>
    </location>
</feature>
<evidence type="ECO:0000256" key="1">
    <source>
        <dbReference type="SAM" id="Coils"/>
    </source>
</evidence>
<protein>
    <recommendedName>
        <fullName evidence="5">DUF805 domain-containing protein</fullName>
    </recommendedName>
</protein>
<feature type="transmembrane region" description="Helical" evidence="2">
    <location>
        <begin position="43"/>
        <end position="59"/>
    </location>
</feature>
<keyword evidence="2" id="KW-0812">Transmembrane</keyword>
<dbReference type="GO" id="GO:0005886">
    <property type="term" value="C:plasma membrane"/>
    <property type="evidence" value="ECO:0007669"/>
    <property type="project" value="TreeGrafter"/>
</dbReference>
<reference evidence="4" key="1">
    <citation type="submission" date="2017-06" db="EMBL/GenBank/DDBJ databases">
        <title>Capnocytophaga spp. assemblies.</title>
        <authorList>
            <person name="Gulvik C.A."/>
        </authorList>
    </citation>
    <scope>NUCLEOTIDE SEQUENCE [LARGE SCALE GENOMIC DNA]</scope>
    <source>
        <strain evidence="4">H2177</strain>
    </source>
</reference>
<keyword evidence="2" id="KW-0472">Membrane</keyword>
<evidence type="ECO:0000256" key="2">
    <source>
        <dbReference type="SAM" id="Phobius"/>
    </source>
</evidence>
<name>A0A250G2S5_9FLAO</name>
<dbReference type="KEGG" id="csto:CGC58_12570"/>
<evidence type="ECO:0000313" key="3">
    <source>
        <dbReference type="EMBL" id="ATA90497.1"/>
    </source>
</evidence>
<gene>
    <name evidence="3" type="ORF">CGC58_12570</name>
</gene>